<reference evidence="4" key="1">
    <citation type="journal article" date="2015" name="J. Biotechnol.">
        <title>Complete genome sequence of Haloferax gibbonsii strain ARA6, a potential producer of polyhydroxyalkanoates and halocins isolated from Araruama, Rio de Janeiro, Brasil.</title>
        <authorList>
            <person name="Pinto L.H."/>
            <person name="D'Alincourt Carvalho-Assef A.P."/>
            <person name="Vieira R.P."/>
            <person name="Clementino M.M."/>
            <person name="Albano R.M."/>
        </authorList>
    </citation>
    <scope>NUCLEOTIDE SEQUENCE [LARGE SCALE GENOMIC DNA]</scope>
    <source>
        <strain evidence="4">ARA6</strain>
    </source>
</reference>
<evidence type="ECO:0000313" key="3">
    <source>
        <dbReference type="EMBL" id="AKU08027.1"/>
    </source>
</evidence>
<feature type="region of interest" description="Disordered" evidence="2">
    <location>
        <begin position="56"/>
        <end position="87"/>
    </location>
</feature>
<dbReference type="EMBL" id="CP011947">
    <property type="protein sequence ID" value="AKU08027.1"/>
    <property type="molecule type" value="Genomic_DNA"/>
</dbReference>
<name>A0A0K1IU01_HALGI</name>
<dbReference type="AlphaFoldDB" id="A0A0K1IU01"/>
<dbReference type="Proteomes" id="UP000066124">
    <property type="component" value="Chromosome"/>
</dbReference>
<feature type="region of interest" description="Disordered" evidence="2">
    <location>
        <begin position="270"/>
        <end position="372"/>
    </location>
</feature>
<feature type="compositionally biased region" description="Basic and acidic residues" evidence="2">
    <location>
        <begin position="56"/>
        <end position="67"/>
    </location>
</feature>
<feature type="compositionally biased region" description="Acidic residues" evidence="2">
    <location>
        <begin position="355"/>
        <end position="372"/>
    </location>
</feature>
<dbReference type="KEGG" id="hgi:ABY42_09840"/>
<evidence type="ECO:0000256" key="1">
    <source>
        <dbReference type="SAM" id="Coils"/>
    </source>
</evidence>
<keyword evidence="1" id="KW-0175">Coiled coil</keyword>
<proteinExistence type="predicted"/>
<feature type="compositionally biased region" description="Low complexity" evidence="2">
    <location>
        <begin position="333"/>
        <end position="354"/>
    </location>
</feature>
<evidence type="ECO:0000256" key="2">
    <source>
        <dbReference type="SAM" id="MobiDB-lite"/>
    </source>
</evidence>
<feature type="coiled-coil region" evidence="1">
    <location>
        <begin position="91"/>
        <end position="139"/>
    </location>
</feature>
<evidence type="ECO:0000313" key="4">
    <source>
        <dbReference type="Proteomes" id="UP000066124"/>
    </source>
</evidence>
<protein>
    <recommendedName>
        <fullName evidence="5">CopG family transcriptional regulator</fullName>
    </recommendedName>
</protein>
<feature type="compositionally biased region" description="Polar residues" evidence="2">
    <location>
        <begin position="307"/>
        <end position="318"/>
    </location>
</feature>
<dbReference type="PATRIC" id="fig|35746.4.peg.2091"/>
<organism evidence="3 4">
    <name type="scientific">Haloferax gibbonsii</name>
    <dbReference type="NCBI Taxonomy" id="35746"/>
    <lineage>
        <taxon>Archaea</taxon>
        <taxon>Methanobacteriati</taxon>
        <taxon>Methanobacteriota</taxon>
        <taxon>Stenosarchaea group</taxon>
        <taxon>Halobacteria</taxon>
        <taxon>Halobacteriales</taxon>
        <taxon>Haloferacaceae</taxon>
        <taxon>Haloferax</taxon>
    </lineage>
</organism>
<feature type="coiled-coil region" evidence="1">
    <location>
        <begin position="186"/>
        <end position="220"/>
    </location>
</feature>
<dbReference type="Gene3D" id="1.10.287.1490">
    <property type="match status" value="1"/>
</dbReference>
<gene>
    <name evidence="3" type="ORF">ABY42_09840</name>
</gene>
<sequence>MVSDPVDNDRADDIPSSFEAWLDQRMSETGKSRDQLCQELLASHWQLNEITELLGRDSHASDERPSEAKSATRSPSRDDTEPNKPVSDDELAEVLELIEGLQSEVDTEAQRRARLEQSVQTLTTRLDEVEDALDEVEDLPAELDAIESTFRERHQALDTRFDDEFDNLQTILEYLVETDDRVETKLKEIETQYGAEIREIRAEREQLRRVKQAAKEADTHEGDCEHCGETIDLALLTSPECPNCQRPLHGVEKETKWLVLTDYTVTVASSDGGTRRASETTARPDRDAARDPADSGGQPSEPKRDASGTSDRPVSQSREAVDEIIDSFESVSTGDDGTTGTDETADATGAIDPDAAIDADESTFEWNEDDFR</sequence>
<evidence type="ECO:0008006" key="5">
    <source>
        <dbReference type="Google" id="ProtNLM"/>
    </source>
</evidence>
<feature type="compositionally biased region" description="Basic and acidic residues" evidence="2">
    <location>
        <begin position="273"/>
        <end position="293"/>
    </location>
</feature>
<accession>A0A0K1IU01</accession>